<dbReference type="InterPro" id="IPR037923">
    <property type="entry name" value="HTH-like"/>
</dbReference>
<evidence type="ECO:0000256" key="2">
    <source>
        <dbReference type="ARBA" id="ARBA00023125"/>
    </source>
</evidence>
<dbReference type="GO" id="GO:0003700">
    <property type="term" value="F:DNA-binding transcription factor activity"/>
    <property type="evidence" value="ECO:0007669"/>
    <property type="project" value="InterPro"/>
</dbReference>
<dbReference type="Gene3D" id="1.10.10.60">
    <property type="entry name" value="Homeodomain-like"/>
    <property type="match status" value="2"/>
</dbReference>
<keyword evidence="2" id="KW-0238">DNA-binding</keyword>
<dbReference type="SMART" id="SM00342">
    <property type="entry name" value="HTH_ARAC"/>
    <property type="match status" value="1"/>
</dbReference>
<dbReference type="PROSITE" id="PS00041">
    <property type="entry name" value="HTH_ARAC_FAMILY_1"/>
    <property type="match status" value="1"/>
</dbReference>
<dbReference type="AlphaFoldDB" id="A0A268S663"/>
<dbReference type="InterPro" id="IPR009057">
    <property type="entry name" value="Homeodomain-like_sf"/>
</dbReference>
<reference evidence="5 6" key="1">
    <citation type="submission" date="2017-07" db="EMBL/GenBank/DDBJ databases">
        <title>Isolation and whole genome analysis of endospore-forming bacteria from heroin.</title>
        <authorList>
            <person name="Kalinowski J."/>
            <person name="Ahrens B."/>
            <person name="Al-Dilaimi A."/>
            <person name="Winkler A."/>
            <person name="Wibberg D."/>
            <person name="Schleenbecker U."/>
            <person name="Ruckert C."/>
            <person name="Wolfel R."/>
            <person name="Grass G."/>
        </authorList>
    </citation>
    <scope>NUCLEOTIDE SEQUENCE [LARGE SCALE GENOMIC DNA]</scope>
    <source>
        <strain evidence="5 6">7523-2</strain>
    </source>
</reference>
<dbReference type="InterPro" id="IPR003313">
    <property type="entry name" value="AraC-bd"/>
</dbReference>
<name>A0A268S663_SHOCL</name>
<keyword evidence="3" id="KW-0804">Transcription</keyword>
<dbReference type="InterPro" id="IPR018060">
    <property type="entry name" value="HTH_AraC"/>
</dbReference>
<keyword evidence="1" id="KW-0805">Transcription regulation</keyword>
<dbReference type="Proteomes" id="UP000216133">
    <property type="component" value="Unassembled WGS sequence"/>
</dbReference>
<dbReference type="SUPFAM" id="SSF46689">
    <property type="entry name" value="Homeodomain-like"/>
    <property type="match status" value="2"/>
</dbReference>
<dbReference type="PROSITE" id="PS01124">
    <property type="entry name" value="HTH_ARAC_FAMILY_2"/>
    <property type="match status" value="1"/>
</dbReference>
<gene>
    <name evidence="5" type="ORF">CHH61_00390</name>
</gene>
<dbReference type="GO" id="GO:0043565">
    <property type="term" value="F:sequence-specific DNA binding"/>
    <property type="evidence" value="ECO:0007669"/>
    <property type="project" value="InterPro"/>
</dbReference>
<dbReference type="EMBL" id="NPBS01000002">
    <property type="protein sequence ID" value="PAF27982.1"/>
    <property type="molecule type" value="Genomic_DNA"/>
</dbReference>
<dbReference type="PANTHER" id="PTHR43280">
    <property type="entry name" value="ARAC-FAMILY TRANSCRIPTIONAL REGULATOR"/>
    <property type="match status" value="1"/>
</dbReference>
<protein>
    <recommendedName>
        <fullName evidence="4">HTH araC/xylS-type domain-containing protein</fullName>
    </recommendedName>
</protein>
<proteinExistence type="predicted"/>
<organism evidence="5 6">
    <name type="scientific">Shouchella clausii</name>
    <name type="common">Alkalihalobacillus clausii</name>
    <dbReference type="NCBI Taxonomy" id="79880"/>
    <lineage>
        <taxon>Bacteria</taxon>
        <taxon>Bacillati</taxon>
        <taxon>Bacillota</taxon>
        <taxon>Bacilli</taxon>
        <taxon>Bacillales</taxon>
        <taxon>Bacillaceae</taxon>
        <taxon>Shouchella</taxon>
    </lineage>
</organism>
<dbReference type="SUPFAM" id="SSF51215">
    <property type="entry name" value="Regulatory protein AraC"/>
    <property type="match status" value="1"/>
</dbReference>
<sequence>MDFSALLSYDGKKYGEADLSMESDYLMIHALEPVRYASAGRVETMKPFCHPTRTLDSYVLLIGIRGSLFIEQEGQLYEVGPGHTLLLKKGIKHRGIKPSKPGLSYYWFHFNLDNHRATYLDKKQMDEQIMRFRQEPYSHILASFIFIPTFFKPPAIERLNILFNQLTDLAQGGCRTHLGASYIMTSLLIELSEQLIASYASPLTKTSLQRDLSHIMEWIRVYANQPLTVKRVSDQFNYNPDYLTRQFKQHIGMSLQKYITLVKMTKAKDILSRTRRTIKEVAADVGIQDEKYFMRLFKKTEGMTPTAFRKAFYRIHLTNLKE</sequence>
<evidence type="ECO:0000259" key="4">
    <source>
        <dbReference type="PROSITE" id="PS01124"/>
    </source>
</evidence>
<evidence type="ECO:0000256" key="1">
    <source>
        <dbReference type="ARBA" id="ARBA00023015"/>
    </source>
</evidence>
<dbReference type="PRINTS" id="PR00032">
    <property type="entry name" value="HTHARAC"/>
</dbReference>
<dbReference type="Gene3D" id="2.60.120.280">
    <property type="entry name" value="Regulatory protein AraC"/>
    <property type="match status" value="1"/>
</dbReference>
<comment type="caution">
    <text evidence="5">The sequence shown here is derived from an EMBL/GenBank/DDBJ whole genome shotgun (WGS) entry which is preliminary data.</text>
</comment>
<dbReference type="Pfam" id="PF02311">
    <property type="entry name" value="AraC_binding"/>
    <property type="match status" value="1"/>
</dbReference>
<dbReference type="InterPro" id="IPR018062">
    <property type="entry name" value="HTH_AraC-typ_CS"/>
</dbReference>
<accession>A0A268S663</accession>
<evidence type="ECO:0000313" key="6">
    <source>
        <dbReference type="Proteomes" id="UP000216133"/>
    </source>
</evidence>
<dbReference type="InterPro" id="IPR020449">
    <property type="entry name" value="Tscrpt_reg_AraC-type_HTH"/>
</dbReference>
<feature type="domain" description="HTH araC/xylS-type" evidence="4">
    <location>
        <begin position="213"/>
        <end position="311"/>
    </location>
</feature>
<evidence type="ECO:0000256" key="3">
    <source>
        <dbReference type="ARBA" id="ARBA00023163"/>
    </source>
</evidence>
<dbReference type="PANTHER" id="PTHR43280:SF26">
    <property type="entry name" value="ARAC-FAMILY TRANSCRIPTIONAL REGULATOR"/>
    <property type="match status" value="1"/>
</dbReference>
<dbReference type="Pfam" id="PF12833">
    <property type="entry name" value="HTH_18"/>
    <property type="match status" value="1"/>
</dbReference>
<evidence type="ECO:0000313" key="5">
    <source>
        <dbReference type="EMBL" id="PAF27982.1"/>
    </source>
</evidence>